<dbReference type="InterPro" id="IPR002306">
    <property type="entry name" value="Trp-tRNA-ligase"/>
</dbReference>
<evidence type="ECO:0000256" key="9">
    <source>
        <dbReference type="RuleBase" id="RU363036"/>
    </source>
</evidence>
<dbReference type="EC" id="6.1.1.2" evidence="2"/>
<evidence type="ECO:0000313" key="10">
    <source>
        <dbReference type="EMBL" id="KAF1813200.1"/>
    </source>
</evidence>
<sequence length="377" mass="42586">MDPAPRPSRKKRPPRVVFSGIQPTGIPHLGNYLGALAPWRQIQRDAVPDDVLLFSIVDMHALTTRPEPEKLRKRSWRGLASLLAVGITPETRMERGVQVGVFFQNQLPRRMELMWILSCLTSMGNLSRMTQWKSARAAQKLGLFSYPVLQAADILIHGATHVPVGEDQAQHLEFARDLADTFNHLYSPTKPILLPPQTLISPAKRVRSLTDPARKMSKSDPSDWSRILLTDSPEVIQEKIRYATTDSIQGGTSYDPVHRPGIANLIDILTWMYELKLRREGRNYDFAELKADTIKFAVPMRLKLLKGVVAQAVSDELMPFRVKYEWLTKSPDGRRELQEARWAGGKMATLGTALKLSEVREAVGLVRSRDEPHADDF</sequence>
<keyword evidence="6 9" id="KW-0648">Protein biosynthesis</keyword>
<organism evidence="10">
    <name type="scientific">Eremomyces bilateralis CBS 781.70</name>
    <dbReference type="NCBI Taxonomy" id="1392243"/>
    <lineage>
        <taxon>Eukaryota</taxon>
        <taxon>Fungi</taxon>
        <taxon>Dikarya</taxon>
        <taxon>Ascomycota</taxon>
        <taxon>Pezizomycotina</taxon>
        <taxon>Dothideomycetes</taxon>
        <taxon>Dothideomycetes incertae sedis</taxon>
        <taxon>Eremomycetales</taxon>
        <taxon>Eremomycetaceae</taxon>
        <taxon>Eremomyces</taxon>
    </lineage>
</organism>
<dbReference type="PANTHER" id="PTHR43766">
    <property type="entry name" value="TRYPTOPHAN--TRNA LIGASE, MITOCHONDRIAL"/>
    <property type="match status" value="1"/>
</dbReference>
<evidence type="ECO:0000256" key="7">
    <source>
        <dbReference type="ARBA" id="ARBA00023146"/>
    </source>
</evidence>
<evidence type="ECO:0000313" key="11">
    <source>
        <dbReference type="Proteomes" id="UP000504638"/>
    </source>
</evidence>
<evidence type="ECO:0000313" key="12">
    <source>
        <dbReference type="RefSeq" id="XP_033534831.1"/>
    </source>
</evidence>
<reference evidence="12" key="2">
    <citation type="submission" date="2020-04" db="EMBL/GenBank/DDBJ databases">
        <authorList>
            <consortium name="NCBI Genome Project"/>
        </authorList>
    </citation>
    <scope>NUCLEOTIDE SEQUENCE</scope>
    <source>
        <strain evidence="12">CBS 781.70</strain>
    </source>
</reference>
<evidence type="ECO:0000256" key="5">
    <source>
        <dbReference type="ARBA" id="ARBA00022840"/>
    </source>
</evidence>
<dbReference type="Gene3D" id="3.40.50.620">
    <property type="entry name" value="HUPs"/>
    <property type="match status" value="1"/>
</dbReference>
<dbReference type="AlphaFoldDB" id="A0A6G1G5P2"/>
<protein>
    <recommendedName>
        <fullName evidence="2">tryptophan--tRNA ligase</fullName>
        <ecNumber evidence="2">6.1.1.2</ecNumber>
    </recommendedName>
    <alternativeName>
        <fullName evidence="8">Tryptophanyl-tRNA synthetase</fullName>
    </alternativeName>
</protein>
<dbReference type="GO" id="GO:0004830">
    <property type="term" value="F:tryptophan-tRNA ligase activity"/>
    <property type="evidence" value="ECO:0007669"/>
    <property type="project" value="UniProtKB-EC"/>
</dbReference>
<dbReference type="NCBIfam" id="TIGR00233">
    <property type="entry name" value="trpS"/>
    <property type="match status" value="1"/>
</dbReference>
<keyword evidence="3 9" id="KW-0436">Ligase</keyword>
<proteinExistence type="inferred from homology"/>
<dbReference type="RefSeq" id="XP_033534831.1">
    <property type="nucleotide sequence ID" value="XM_033680660.1"/>
</dbReference>
<dbReference type="GeneID" id="54421230"/>
<dbReference type="Proteomes" id="UP000504638">
    <property type="component" value="Unplaced"/>
</dbReference>
<evidence type="ECO:0000256" key="4">
    <source>
        <dbReference type="ARBA" id="ARBA00022741"/>
    </source>
</evidence>
<name>A0A6G1G5P2_9PEZI</name>
<dbReference type="Gene3D" id="1.10.240.10">
    <property type="entry name" value="Tyrosyl-Transfer RNA Synthetase"/>
    <property type="match status" value="1"/>
</dbReference>
<dbReference type="Pfam" id="PF00579">
    <property type="entry name" value="tRNA-synt_1b"/>
    <property type="match status" value="1"/>
</dbReference>
<dbReference type="GO" id="GO:0005524">
    <property type="term" value="F:ATP binding"/>
    <property type="evidence" value="ECO:0007669"/>
    <property type="project" value="UniProtKB-KW"/>
</dbReference>
<evidence type="ECO:0000256" key="8">
    <source>
        <dbReference type="ARBA" id="ARBA00030268"/>
    </source>
</evidence>
<keyword evidence="5 9" id="KW-0067">ATP-binding</keyword>
<reference evidence="12" key="3">
    <citation type="submission" date="2025-04" db="UniProtKB">
        <authorList>
            <consortium name="RefSeq"/>
        </authorList>
    </citation>
    <scope>IDENTIFICATION</scope>
    <source>
        <strain evidence="12">CBS 781.70</strain>
    </source>
</reference>
<dbReference type="GO" id="GO:0005759">
    <property type="term" value="C:mitochondrial matrix"/>
    <property type="evidence" value="ECO:0007669"/>
    <property type="project" value="TreeGrafter"/>
</dbReference>
<dbReference type="InterPro" id="IPR050203">
    <property type="entry name" value="Trp-tRNA_synthetase"/>
</dbReference>
<dbReference type="EMBL" id="ML975155">
    <property type="protein sequence ID" value="KAF1813200.1"/>
    <property type="molecule type" value="Genomic_DNA"/>
</dbReference>
<evidence type="ECO:0000256" key="2">
    <source>
        <dbReference type="ARBA" id="ARBA00013161"/>
    </source>
</evidence>
<dbReference type="CDD" id="cd00806">
    <property type="entry name" value="TrpRS_core"/>
    <property type="match status" value="1"/>
</dbReference>
<comment type="similarity">
    <text evidence="1 9">Belongs to the class-I aminoacyl-tRNA synthetase family.</text>
</comment>
<keyword evidence="4 9" id="KW-0547">Nucleotide-binding</keyword>
<dbReference type="SUPFAM" id="SSF52374">
    <property type="entry name" value="Nucleotidylyl transferase"/>
    <property type="match status" value="1"/>
</dbReference>
<dbReference type="PRINTS" id="PR01039">
    <property type="entry name" value="TRNASYNTHTRP"/>
</dbReference>
<dbReference type="PANTHER" id="PTHR43766:SF1">
    <property type="entry name" value="TRYPTOPHAN--TRNA LIGASE, MITOCHONDRIAL"/>
    <property type="match status" value="1"/>
</dbReference>
<dbReference type="PROSITE" id="PS00178">
    <property type="entry name" value="AA_TRNA_LIGASE_I"/>
    <property type="match status" value="1"/>
</dbReference>
<dbReference type="InterPro" id="IPR001412">
    <property type="entry name" value="aa-tRNA-synth_I_CS"/>
</dbReference>
<keyword evidence="7 9" id="KW-0030">Aminoacyl-tRNA synthetase</keyword>
<dbReference type="GO" id="GO:0070183">
    <property type="term" value="P:mitochondrial tryptophanyl-tRNA aminoacylation"/>
    <property type="evidence" value="ECO:0007669"/>
    <property type="project" value="TreeGrafter"/>
</dbReference>
<gene>
    <name evidence="10 12" type="ORF">P152DRAFT_465869</name>
</gene>
<evidence type="ECO:0000256" key="6">
    <source>
        <dbReference type="ARBA" id="ARBA00022917"/>
    </source>
</evidence>
<evidence type="ECO:0000256" key="3">
    <source>
        <dbReference type="ARBA" id="ARBA00022598"/>
    </source>
</evidence>
<dbReference type="OrthoDB" id="15808at2759"/>
<dbReference type="InterPro" id="IPR014729">
    <property type="entry name" value="Rossmann-like_a/b/a_fold"/>
</dbReference>
<evidence type="ECO:0000256" key="1">
    <source>
        <dbReference type="ARBA" id="ARBA00005594"/>
    </source>
</evidence>
<accession>A0A6G1G5P2</accession>
<dbReference type="InterPro" id="IPR002305">
    <property type="entry name" value="aa-tRNA-synth_Ic"/>
</dbReference>
<keyword evidence="11" id="KW-1185">Reference proteome</keyword>
<reference evidence="10 12" key="1">
    <citation type="submission" date="2020-01" db="EMBL/GenBank/DDBJ databases">
        <authorList>
            <consortium name="DOE Joint Genome Institute"/>
            <person name="Haridas S."/>
            <person name="Albert R."/>
            <person name="Binder M."/>
            <person name="Bloem J."/>
            <person name="Labutti K."/>
            <person name="Salamov A."/>
            <person name="Andreopoulos B."/>
            <person name="Baker S.E."/>
            <person name="Barry K."/>
            <person name="Bills G."/>
            <person name="Bluhm B.H."/>
            <person name="Cannon C."/>
            <person name="Castanera R."/>
            <person name="Culley D.E."/>
            <person name="Daum C."/>
            <person name="Ezra D."/>
            <person name="Gonzalez J.B."/>
            <person name="Henrissat B."/>
            <person name="Kuo A."/>
            <person name="Liang C."/>
            <person name="Lipzen A."/>
            <person name="Lutzoni F."/>
            <person name="Magnuson J."/>
            <person name="Mondo S."/>
            <person name="Nolan M."/>
            <person name="Ohm R."/>
            <person name="Pangilinan J."/>
            <person name="Park H.-J."/>
            <person name="Ramirez L."/>
            <person name="Alfaro M."/>
            <person name="Sun H."/>
            <person name="Tritt A."/>
            <person name="Yoshinaga Y."/>
            <person name="Zwiers L.-H."/>
            <person name="Turgeon B.G."/>
            <person name="Goodwin S.B."/>
            <person name="Spatafora J.W."/>
            <person name="Crous P.W."/>
            <person name="Grigoriev I.V."/>
        </authorList>
    </citation>
    <scope>NUCLEOTIDE SEQUENCE</scope>
    <source>
        <strain evidence="10 12">CBS 781.70</strain>
    </source>
</reference>